<evidence type="ECO:0000313" key="2">
    <source>
        <dbReference type="Proteomes" id="UP000739411"/>
    </source>
</evidence>
<reference evidence="1 2" key="1">
    <citation type="submission" date="2020-10" db="EMBL/GenBank/DDBJ databases">
        <title>Connecting structure to function with the recovery of over 1000 high-quality activated sludge metagenome-assembled genomes encoding full-length rRNA genes using long-read sequencing.</title>
        <authorList>
            <person name="Singleton C.M."/>
            <person name="Petriglieri F."/>
            <person name="Kristensen J.M."/>
            <person name="Kirkegaard R.H."/>
            <person name="Michaelsen T.Y."/>
            <person name="Andersen M.H."/>
            <person name="Karst S.M."/>
            <person name="Dueholm M.S."/>
            <person name="Nielsen P.H."/>
            <person name="Albertsen M."/>
        </authorList>
    </citation>
    <scope>NUCLEOTIDE SEQUENCE [LARGE SCALE GENOMIC DNA]</scope>
    <source>
        <strain evidence="1">EsbW_18-Q3-R4-48_BATAC.463</strain>
    </source>
</reference>
<sequence>MTINGSPQTFSSPLNGGRHALTELLSNTDIVRSLMPASTSKPINSNKSEIIQIQNNDSSGIALSEKTRLLKIKELLESGAITRTEYDKKKSEIINSL</sequence>
<dbReference type="AlphaFoldDB" id="A0A935MSU0"/>
<dbReference type="EMBL" id="JADJMS010000014">
    <property type="protein sequence ID" value="MBK7414934.1"/>
    <property type="molecule type" value="Genomic_DNA"/>
</dbReference>
<accession>A0A935MSU0</accession>
<dbReference type="Proteomes" id="UP000739411">
    <property type="component" value="Unassembled WGS sequence"/>
</dbReference>
<name>A0A935MSU0_9RHOO</name>
<proteinExistence type="predicted"/>
<gene>
    <name evidence="1" type="ORF">IPJ38_07225</name>
</gene>
<comment type="caution">
    <text evidence="1">The sequence shown here is derived from an EMBL/GenBank/DDBJ whole genome shotgun (WGS) entry which is preliminary data.</text>
</comment>
<evidence type="ECO:0000313" key="1">
    <source>
        <dbReference type="EMBL" id="MBK7414934.1"/>
    </source>
</evidence>
<protein>
    <submittedName>
        <fullName evidence="1">SHOCT domain-containing protein</fullName>
    </submittedName>
</protein>
<organism evidence="1 2">
    <name type="scientific">Candidatus Dechloromonas phosphorivorans</name>
    <dbReference type="NCBI Taxonomy" id="2899244"/>
    <lineage>
        <taxon>Bacteria</taxon>
        <taxon>Pseudomonadati</taxon>
        <taxon>Pseudomonadota</taxon>
        <taxon>Betaproteobacteria</taxon>
        <taxon>Rhodocyclales</taxon>
        <taxon>Azonexaceae</taxon>
        <taxon>Dechloromonas</taxon>
    </lineage>
</organism>